<accession>A0AAD9VZN4</accession>
<dbReference type="Proteomes" id="UP001265746">
    <property type="component" value="Unassembled WGS sequence"/>
</dbReference>
<evidence type="ECO:0000256" key="1">
    <source>
        <dbReference type="SAM" id="MobiDB-lite"/>
    </source>
</evidence>
<sequence>MIRIRPEQPSNSAAKDETRRRAARTEQAIEEKQQDESKHVRSQRLSKWEASTTRPIDEGCELAVSENVVLPSDDCKADLWDAQLAALVSQGLLDDYEAEDADITMDSLRRDEGTYTISYKADRKRKNTNQRRDEMRVLNFEDDVDWEVVLGSPSEGSISWVMLDE</sequence>
<reference evidence="2" key="1">
    <citation type="submission" date="2023-06" db="EMBL/GenBank/DDBJ databases">
        <authorList>
            <person name="Noh H."/>
        </authorList>
    </citation>
    <scope>NUCLEOTIDE SEQUENCE</scope>
    <source>
        <strain evidence="2">DUCC20226</strain>
    </source>
</reference>
<dbReference type="EMBL" id="JAUJFL010000008">
    <property type="protein sequence ID" value="KAK2598813.1"/>
    <property type="molecule type" value="Genomic_DNA"/>
</dbReference>
<organism evidence="2 3">
    <name type="scientific">Phomopsis amygdali</name>
    <name type="common">Fusicoccum amygdali</name>
    <dbReference type="NCBI Taxonomy" id="1214568"/>
    <lineage>
        <taxon>Eukaryota</taxon>
        <taxon>Fungi</taxon>
        <taxon>Dikarya</taxon>
        <taxon>Ascomycota</taxon>
        <taxon>Pezizomycotina</taxon>
        <taxon>Sordariomycetes</taxon>
        <taxon>Sordariomycetidae</taxon>
        <taxon>Diaporthales</taxon>
        <taxon>Diaporthaceae</taxon>
        <taxon>Diaporthe</taxon>
    </lineage>
</organism>
<feature type="compositionally biased region" description="Basic and acidic residues" evidence="1">
    <location>
        <begin position="14"/>
        <end position="39"/>
    </location>
</feature>
<keyword evidence="3" id="KW-1185">Reference proteome</keyword>
<gene>
    <name evidence="2" type="ORF">N8I77_012200</name>
</gene>
<feature type="compositionally biased region" description="Polar residues" evidence="1">
    <location>
        <begin position="43"/>
        <end position="52"/>
    </location>
</feature>
<evidence type="ECO:0000313" key="2">
    <source>
        <dbReference type="EMBL" id="KAK2598813.1"/>
    </source>
</evidence>
<comment type="caution">
    <text evidence="2">The sequence shown here is derived from an EMBL/GenBank/DDBJ whole genome shotgun (WGS) entry which is preliminary data.</text>
</comment>
<name>A0AAD9VZN4_PHOAM</name>
<evidence type="ECO:0000313" key="3">
    <source>
        <dbReference type="Proteomes" id="UP001265746"/>
    </source>
</evidence>
<feature type="region of interest" description="Disordered" evidence="1">
    <location>
        <begin position="1"/>
        <end position="52"/>
    </location>
</feature>
<dbReference type="AlphaFoldDB" id="A0AAD9VZN4"/>
<protein>
    <submittedName>
        <fullName evidence="2">Uncharacterized protein</fullName>
    </submittedName>
</protein>
<proteinExistence type="predicted"/>